<proteinExistence type="predicted"/>
<evidence type="ECO:0000256" key="1">
    <source>
        <dbReference type="ARBA" id="ARBA00022801"/>
    </source>
</evidence>
<reference evidence="2" key="1">
    <citation type="journal article" date="2014" name="Front. Microbiol.">
        <title>High frequency of phylogenetically diverse reductive dehalogenase-homologous genes in deep subseafloor sedimentary metagenomes.</title>
        <authorList>
            <person name="Kawai M."/>
            <person name="Futagami T."/>
            <person name="Toyoda A."/>
            <person name="Takaki Y."/>
            <person name="Nishi S."/>
            <person name="Hori S."/>
            <person name="Arai W."/>
            <person name="Tsubouchi T."/>
            <person name="Morono Y."/>
            <person name="Uchiyama I."/>
            <person name="Ito T."/>
            <person name="Fujiyama A."/>
            <person name="Inagaki F."/>
            <person name="Takami H."/>
        </authorList>
    </citation>
    <scope>NUCLEOTIDE SEQUENCE</scope>
    <source>
        <strain evidence="2">Expedition CK06-06</strain>
    </source>
</reference>
<dbReference type="Gene3D" id="3.20.20.140">
    <property type="entry name" value="Metal-dependent hydrolases"/>
    <property type="match status" value="1"/>
</dbReference>
<dbReference type="InterPro" id="IPR032466">
    <property type="entry name" value="Metal_Hydrolase"/>
</dbReference>
<gene>
    <name evidence="2" type="ORF">S03H2_58581</name>
</gene>
<dbReference type="GO" id="GO:0006046">
    <property type="term" value="P:N-acetylglucosamine catabolic process"/>
    <property type="evidence" value="ECO:0007669"/>
    <property type="project" value="TreeGrafter"/>
</dbReference>
<keyword evidence="1" id="KW-0378">Hydrolase</keyword>
<dbReference type="PANTHER" id="PTHR11113">
    <property type="entry name" value="N-ACETYLGLUCOSAMINE-6-PHOSPHATE DEACETYLASE"/>
    <property type="match status" value="1"/>
</dbReference>
<sequence>MSQKLLITNCRLFNAPDDKQTTSILIENGIITQIDSSAGCDNTLDAQGRIIAPGFIDVHIQGAGGADILDATPEALKAISQTCARFGTTSFLATTVFKPNQENQHLTIAAQYVNRDLGGANLLGIHLEGPFISLEKKGMILAQCICPPSLKVLDKIMDIANGRLKMMTIAPELPDSLQITRRLVNSRI</sequence>
<dbReference type="AlphaFoldDB" id="X1J382"/>
<evidence type="ECO:0000313" key="2">
    <source>
        <dbReference type="EMBL" id="GAH89146.1"/>
    </source>
</evidence>
<dbReference type="SUPFAM" id="SSF51556">
    <property type="entry name" value="Metallo-dependent hydrolases"/>
    <property type="match status" value="1"/>
</dbReference>
<dbReference type="GO" id="GO:0008448">
    <property type="term" value="F:N-acetylglucosamine-6-phosphate deacetylase activity"/>
    <property type="evidence" value="ECO:0007669"/>
    <property type="project" value="TreeGrafter"/>
</dbReference>
<dbReference type="Gene3D" id="2.30.40.10">
    <property type="entry name" value="Urease, subunit C, domain 1"/>
    <property type="match status" value="1"/>
</dbReference>
<protein>
    <submittedName>
        <fullName evidence="2">Uncharacterized protein</fullName>
    </submittedName>
</protein>
<dbReference type="PANTHER" id="PTHR11113:SF14">
    <property type="entry name" value="N-ACETYLGLUCOSAMINE-6-PHOSPHATE DEACETYLASE"/>
    <property type="match status" value="1"/>
</dbReference>
<comment type="caution">
    <text evidence="2">The sequence shown here is derived from an EMBL/GenBank/DDBJ whole genome shotgun (WGS) entry which is preliminary data.</text>
</comment>
<dbReference type="InterPro" id="IPR011059">
    <property type="entry name" value="Metal-dep_hydrolase_composite"/>
</dbReference>
<organism evidence="2">
    <name type="scientific">marine sediment metagenome</name>
    <dbReference type="NCBI Taxonomy" id="412755"/>
    <lineage>
        <taxon>unclassified sequences</taxon>
        <taxon>metagenomes</taxon>
        <taxon>ecological metagenomes</taxon>
    </lineage>
</organism>
<name>X1J382_9ZZZZ</name>
<feature type="non-terminal residue" evidence="2">
    <location>
        <position position="188"/>
    </location>
</feature>
<dbReference type="SUPFAM" id="SSF51338">
    <property type="entry name" value="Composite domain of metallo-dependent hydrolases"/>
    <property type="match status" value="1"/>
</dbReference>
<dbReference type="EMBL" id="BARU01037624">
    <property type="protein sequence ID" value="GAH89146.1"/>
    <property type="molecule type" value="Genomic_DNA"/>
</dbReference>
<accession>X1J382</accession>